<organism evidence="1 2">
    <name type="scientific">Lophiostoma macrostomum CBS 122681</name>
    <dbReference type="NCBI Taxonomy" id="1314788"/>
    <lineage>
        <taxon>Eukaryota</taxon>
        <taxon>Fungi</taxon>
        <taxon>Dikarya</taxon>
        <taxon>Ascomycota</taxon>
        <taxon>Pezizomycotina</taxon>
        <taxon>Dothideomycetes</taxon>
        <taxon>Pleosporomycetidae</taxon>
        <taxon>Pleosporales</taxon>
        <taxon>Lophiostomataceae</taxon>
        <taxon>Lophiostoma</taxon>
    </lineage>
</organism>
<dbReference type="AlphaFoldDB" id="A0A6A6TRE3"/>
<evidence type="ECO:0000313" key="1">
    <source>
        <dbReference type="EMBL" id="KAF2661488.1"/>
    </source>
</evidence>
<proteinExistence type="predicted"/>
<reference evidence="1" key="1">
    <citation type="journal article" date="2020" name="Stud. Mycol.">
        <title>101 Dothideomycetes genomes: a test case for predicting lifestyles and emergence of pathogens.</title>
        <authorList>
            <person name="Haridas S."/>
            <person name="Albert R."/>
            <person name="Binder M."/>
            <person name="Bloem J."/>
            <person name="Labutti K."/>
            <person name="Salamov A."/>
            <person name="Andreopoulos B."/>
            <person name="Baker S."/>
            <person name="Barry K."/>
            <person name="Bills G."/>
            <person name="Bluhm B."/>
            <person name="Cannon C."/>
            <person name="Castanera R."/>
            <person name="Culley D."/>
            <person name="Daum C."/>
            <person name="Ezra D."/>
            <person name="Gonzalez J."/>
            <person name="Henrissat B."/>
            <person name="Kuo A."/>
            <person name="Liang C."/>
            <person name="Lipzen A."/>
            <person name="Lutzoni F."/>
            <person name="Magnuson J."/>
            <person name="Mondo S."/>
            <person name="Nolan M."/>
            <person name="Ohm R."/>
            <person name="Pangilinan J."/>
            <person name="Park H.-J."/>
            <person name="Ramirez L."/>
            <person name="Alfaro M."/>
            <person name="Sun H."/>
            <person name="Tritt A."/>
            <person name="Yoshinaga Y."/>
            <person name="Zwiers L.-H."/>
            <person name="Turgeon B."/>
            <person name="Goodwin S."/>
            <person name="Spatafora J."/>
            <person name="Crous P."/>
            <person name="Grigoriev I."/>
        </authorList>
    </citation>
    <scope>NUCLEOTIDE SEQUENCE</scope>
    <source>
        <strain evidence="1">CBS 122681</strain>
    </source>
</reference>
<evidence type="ECO:0000313" key="2">
    <source>
        <dbReference type="Proteomes" id="UP000799324"/>
    </source>
</evidence>
<keyword evidence="2" id="KW-1185">Reference proteome</keyword>
<protein>
    <submittedName>
        <fullName evidence="1">Uncharacterized protein</fullName>
    </submittedName>
</protein>
<gene>
    <name evidence="1" type="ORF">K491DRAFT_746686</name>
</gene>
<name>A0A6A6TRE3_9PLEO</name>
<dbReference type="Proteomes" id="UP000799324">
    <property type="component" value="Unassembled WGS sequence"/>
</dbReference>
<accession>A0A6A6TRE3</accession>
<dbReference type="EMBL" id="MU004293">
    <property type="protein sequence ID" value="KAF2661488.1"/>
    <property type="molecule type" value="Genomic_DNA"/>
</dbReference>
<sequence>MKEGIVIIQGTPQMNLSSLKSTFGAALFKQYGQALPKSAATDFDDSSMGKGARMCKAEHGSGWTLISSRDIKECAKCHNGKSLQDIEVILQDKTRVFLLRVGFKITPTGSVGDSKGVNKYPKTNQANLFEDRVEGTKWQKGREFVKGLLPLPTYGSGVATSSSATPKDNKRKRLTLKVRIRVRVKVSHLSLTLYRSGGVKCSFECRDHNASTKLPWPVRNSL</sequence>